<dbReference type="STRING" id="714943.Mucpa_3080"/>
<dbReference type="NCBIfam" id="TIGR04183">
    <property type="entry name" value="Por_Secre_tail"/>
    <property type="match status" value="1"/>
</dbReference>
<dbReference type="InterPro" id="IPR026444">
    <property type="entry name" value="Secre_tail"/>
</dbReference>
<protein>
    <submittedName>
        <fullName evidence="2">Carbohydrate binding family 6</fullName>
    </submittedName>
</protein>
<dbReference type="Proteomes" id="UP000002774">
    <property type="component" value="Chromosome"/>
</dbReference>
<name>H1YEF0_9SPHI</name>
<dbReference type="eggNOG" id="COG1874">
    <property type="taxonomic scope" value="Bacteria"/>
</dbReference>
<dbReference type="AlphaFoldDB" id="H1YEF0"/>
<dbReference type="HOGENOM" id="CLU_311189_0_0_10"/>
<dbReference type="InterPro" id="IPR017853">
    <property type="entry name" value="GH"/>
</dbReference>
<dbReference type="EMBL" id="CM001403">
    <property type="protein sequence ID" value="EHQ27184.1"/>
    <property type="molecule type" value="Genomic_DNA"/>
</dbReference>
<feature type="domain" description="Secretion system C-terminal sorting" evidence="1">
    <location>
        <begin position="864"/>
        <end position="941"/>
    </location>
</feature>
<proteinExistence type="predicted"/>
<evidence type="ECO:0000313" key="2">
    <source>
        <dbReference type="EMBL" id="EHQ27184.1"/>
    </source>
</evidence>
<organism evidence="2 3">
    <name type="scientific">Mucilaginibacter paludis DSM 18603</name>
    <dbReference type="NCBI Taxonomy" id="714943"/>
    <lineage>
        <taxon>Bacteria</taxon>
        <taxon>Pseudomonadati</taxon>
        <taxon>Bacteroidota</taxon>
        <taxon>Sphingobacteriia</taxon>
        <taxon>Sphingobacteriales</taxon>
        <taxon>Sphingobacteriaceae</taxon>
        <taxon>Mucilaginibacter</taxon>
    </lineage>
</organism>
<sequence length="944" mass="104530">MAICVTSGKQLLFKMFLVLMCITQLCFAQTEQRLRFSGYTVSQNTGQNYAPWLSDSLDTLVAAAWTGNDVWVDVTLSLATPGKVTKISLYDYQGVFETQPALIYALKGTTKTLLATFTGPSYMVWGDHFYNIPIDADAVVVHKFGNNIPQKIFVYGYPDTSATPVTTPPPVVTPPAADPDSLVKIPITASRWYQLNNVNSGLDALTDGITDVDVNTGWGKLIANFDAVYPVADGEKITLSKVKFFSYHGGLDKPMTLAIINSQGKRINVGVFKGFSYNTWLGPYPDRATTGDAQFNLDSTINDIKFLVINSNGGYPTEMELYGSYKAPNAIPPMVQRPTKLKQFFGINAFEWNFENGAIDPTKIDSGQIRALKSFTQVRHYMDWEKLETDQGSYTYNPTRNGGWNYDAIYQFCKDNGIEVLADLKQLPGWMVDSYPDSLKDSESVPLKYGKDFADPASYIEQAKTAFQYVARYGSNLQVDSALLSVNGTQRWTGDQVNVIKKGMGLIKYIECDNERDKWWKGRKGFQTAYEYAANLSAFYDGNKNTMGPGVGVKNADPSIKVVMCGLSHADPGYVRGMVDWCKQHRGYHADGSVNLCWDVINYHLYSNDANNSQNGTPTRGMAPEVDPFTAKSAQCFVQMAHEVAGDMPVWVTEVGYDLNQGSPYKAIQIGNKIPLQTQADWILRSSLLYARNGVDRVFFYQMYDDNALNPIQFGSSGLINDNKTRRPAADYLYQTNKLLGEYSFKQTLNADPIVDQYDLNGNPAYVLVVPDEKGRTASYSLDLPGTDSAKVYTLKIGADSMDMQYARVINGKLQVAVTETPVFVIPVTGLMAVGRSFNAFPVNNEALTSPNTVSKNELNTLKLYPNPSVSYVSVSFSSADVSNNINVRILNEQSGKLYKAFTAVKSEKDYSTLVDLSGAAMGVYLIQLKQGNTVSTKRLIKIN</sequence>
<dbReference type="PANTHER" id="PTHR12631:SF10">
    <property type="entry name" value="BETA-XYLOSIDASE-LIKE PROTEIN-RELATED"/>
    <property type="match status" value="1"/>
</dbReference>
<keyword evidence="3" id="KW-1185">Reference proteome</keyword>
<dbReference type="Pfam" id="PF18962">
    <property type="entry name" value="Por_Secre_tail"/>
    <property type="match status" value="1"/>
</dbReference>
<evidence type="ECO:0000313" key="3">
    <source>
        <dbReference type="Proteomes" id="UP000002774"/>
    </source>
</evidence>
<evidence type="ECO:0000259" key="1">
    <source>
        <dbReference type="Pfam" id="PF18962"/>
    </source>
</evidence>
<dbReference type="Gene3D" id="3.20.20.80">
    <property type="entry name" value="Glycosidases"/>
    <property type="match status" value="1"/>
</dbReference>
<dbReference type="InterPro" id="IPR051923">
    <property type="entry name" value="Glycosyl_Hydrolase_39"/>
</dbReference>
<dbReference type="PANTHER" id="PTHR12631">
    <property type="entry name" value="ALPHA-L-IDURONIDASE"/>
    <property type="match status" value="1"/>
</dbReference>
<accession>H1YEF0</accession>
<dbReference type="SUPFAM" id="SSF51445">
    <property type="entry name" value="(Trans)glycosidases"/>
    <property type="match status" value="1"/>
</dbReference>
<dbReference type="GO" id="GO:0004553">
    <property type="term" value="F:hydrolase activity, hydrolyzing O-glycosyl compounds"/>
    <property type="evidence" value="ECO:0007669"/>
    <property type="project" value="TreeGrafter"/>
</dbReference>
<gene>
    <name evidence="2" type="ORF">Mucpa_3080</name>
</gene>
<reference evidence="2" key="1">
    <citation type="submission" date="2011-09" db="EMBL/GenBank/DDBJ databases">
        <title>The permanent draft genome of Mucilaginibacter paludis DSM 18603.</title>
        <authorList>
            <consortium name="US DOE Joint Genome Institute (JGI-PGF)"/>
            <person name="Lucas S."/>
            <person name="Han J."/>
            <person name="Lapidus A."/>
            <person name="Bruce D."/>
            <person name="Goodwin L."/>
            <person name="Pitluck S."/>
            <person name="Peters L."/>
            <person name="Kyrpides N."/>
            <person name="Mavromatis K."/>
            <person name="Ivanova N."/>
            <person name="Mikhailova N."/>
            <person name="Held B."/>
            <person name="Detter J.C."/>
            <person name="Tapia R."/>
            <person name="Han C."/>
            <person name="Land M."/>
            <person name="Hauser L."/>
            <person name="Markowitz V."/>
            <person name="Cheng J.-F."/>
            <person name="Hugenholtz P."/>
            <person name="Woyke T."/>
            <person name="Wu D."/>
            <person name="Tindall B."/>
            <person name="Brambilla E."/>
            <person name="Klenk H.-P."/>
            <person name="Eisen J.A."/>
        </authorList>
    </citation>
    <scope>NUCLEOTIDE SEQUENCE [LARGE SCALE GENOMIC DNA]</scope>
    <source>
        <strain evidence="2">DSM 18603</strain>
    </source>
</reference>